<evidence type="ECO:0000313" key="2">
    <source>
        <dbReference type="Proteomes" id="UP000287224"/>
    </source>
</evidence>
<dbReference type="AlphaFoldDB" id="A0A401ZTH0"/>
<protein>
    <submittedName>
        <fullName evidence="1">Uncharacterized protein</fullName>
    </submittedName>
</protein>
<dbReference type="Proteomes" id="UP000287224">
    <property type="component" value="Unassembled WGS sequence"/>
</dbReference>
<proteinExistence type="predicted"/>
<sequence>MGHLFEETALLWNGVPQFPTPEALVKLLEVSARYGYWNAFPEENAAVGINMSFN</sequence>
<organism evidence="1 2">
    <name type="scientific">Dictyobacter aurantiacus</name>
    <dbReference type="NCBI Taxonomy" id="1936993"/>
    <lineage>
        <taxon>Bacteria</taxon>
        <taxon>Bacillati</taxon>
        <taxon>Chloroflexota</taxon>
        <taxon>Ktedonobacteria</taxon>
        <taxon>Ktedonobacterales</taxon>
        <taxon>Dictyobacteraceae</taxon>
        <taxon>Dictyobacter</taxon>
    </lineage>
</organism>
<dbReference type="OrthoDB" id="118333at2"/>
<dbReference type="EMBL" id="BIFQ01000002">
    <property type="protein sequence ID" value="GCE10080.1"/>
    <property type="molecule type" value="Genomic_DNA"/>
</dbReference>
<gene>
    <name evidence="1" type="ORF">KDAU_74090</name>
</gene>
<dbReference type="RefSeq" id="WP_160146390.1">
    <property type="nucleotide sequence ID" value="NZ_BIFQ01000002.1"/>
</dbReference>
<evidence type="ECO:0000313" key="1">
    <source>
        <dbReference type="EMBL" id="GCE10080.1"/>
    </source>
</evidence>
<name>A0A401ZTH0_9CHLR</name>
<accession>A0A401ZTH0</accession>
<reference evidence="2" key="1">
    <citation type="submission" date="2018-12" db="EMBL/GenBank/DDBJ databases">
        <title>Tengunoibacter tsumagoiensis gen. nov., sp. nov., Dictyobacter kobayashii sp. nov., D. alpinus sp. nov., and D. joshuensis sp. nov. and description of Dictyobacteraceae fam. nov. within the order Ktedonobacterales isolated from Tengu-no-mugimeshi.</title>
        <authorList>
            <person name="Wang C.M."/>
            <person name="Zheng Y."/>
            <person name="Sakai Y."/>
            <person name="Toyoda A."/>
            <person name="Minakuchi Y."/>
            <person name="Abe K."/>
            <person name="Yokota A."/>
            <person name="Yabe S."/>
        </authorList>
    </citation>
    <scope>NUCLEOTIDE SEQUENCE [LARGE SCALE GENOMIC DNA]</scope>
    <source>
        <strain evidence="2">S-27</strain>
    </source>
</reference>
<keyword evidence="2" id="KW-1185">Reference proteome</keyword>
<comment type="caution">
    <text evidence="1">The sequence shown here is derived from an EMBL/GenBank/DDBJ whole genome shotgun (WGS) entry which is preliminary data.</text>
</comment>